<keyword evidence="3" id="KW-1185">Reference proteome</keyword>
<feature type="transmembrane region" description="Helical" evidence="1">
    <location>
        <begin position="107"/>
        <end position="126"/>
    </location>
</feature>
<evidence type="ECO:0000313" key="2">
    <source>
        <dbReference type="EMBL" id="MFC5003209.1"/>
    </source>
</evidence>
<evidence type="ECO:0000256" key="1">
    <source>
        <dbReference type="SAM" id="Phobius"/>
    </source>
</evidence>
<evidence type="ECO:0008006" key="4">
    <source>
        <dbReference type="Google" id="ProtNLM"/>
    </source>
</evidence>
<dbReference type="RefSeq" id="WP_380122008.1">
    <property type="nucleotide sequence ID" value="NZ_JBHSIU010000046.1"/>
</dbReference>
<accession>A0ABV9W5C2</accession>
<keyword evidence="1" id="KW-1133">Transmembrane helix</keyword>
<feature type="transmembrane region" description="Helical" evidence="1">
    <location>
        <begin position="12"/>
        <end position="36"/>
    </location>
</feature>
<dbReference type="Proteomes" id="UP001595912">
    <property type="component" value="Unassembled WGS sequence"/>
</dbReference>
<feature type="transmembrane region" description="Helical" evidence="1">
    <location>
        <begin position="133"/>
        <end position="155"/>
    </location>
</feature>
<feature type="transmembrane region" description="Helical" evidence="1">
    <location>
        <begin position="167"/>
        <end position="185"/>
    </location>
</feature>
<reference evidence="3" key="1">
    <citation type="journal article" date="2019" name="Int. J. Syst. Evol. Microbiol.">
        <title>The Global Catalogue of Microorganisms (GCM) 10K type strain sequencing project: providing services to taxonomists for standard genome sequencing and annotation.</title>
        <authorList>
            <consortium name="The Broad Institute Genomics Platform"/>
            <consortium name="The Broad Institute Genome Sequencing Center for Infectious Disease"/>
            <person name="Wu L."/>
            <person name="Ma J."/>
        </authorList>
    </citation>
    <scope>NUCLEOTIDE SEQUENCE [LARGE SCALE GENOMIC DNA]</scope>
    <source>
        <strain evidence="3">CGMCC 4.7152</strain>
    </source>
</reference>
<gene>
    <name evidence="2" type="ORF">ACFPIJ_35935</name>
</gene>
<sequence>MRPIVAELLKLVTLPSLRLTAVLTVAAAVLLAALDLPPLEPIRYTQAGFVVLGVLSAASEHQGGDQFRTTLLAMPRRLPLFTAKVLALAACCVPLAALVALPAVRPFAVVYLTLTALFAAAVGGLVRHAEAATVLLLAGYYVAGPLLPAGVAAYLPGTAALDPSRGAAATAVWTACALLVAAATFHRRDA</sequence>
<keyword evidence="1" id="KW-0812">Transmembrane</keyword>
<proteinExistence type="predicted"/>
<comment type="caution">
    <text evidence="2">The sequence shown here is derived from an EMBL/GenBank/DDBJ whole genome shotgun (WGS) entry which is preliminary data.</text>
</comment>
<name>A0ABV9W5C2_9ACTN</name>
<organism evidence="2 3">
    <name type="scientific">Dactylosporangium cerinum</name>
    <dbReference type="NCBI Taxonomy" id="1434730"/>
    <lineage>
        <taxon>Bacteria</taxon>
        <taxon>Bacillati</taxon>
        <taxon>Actinomycetota</taxon>
        <taxon>Actinomycetes</taxon>
        <taxon>Micromonosporales</taxon>
        <taxon>Micromonosporaceae</taxon>
        <taxon>Dactylosporangium</taxon>
    </lineage>
</organism>
<evidence type="ECO:0000313" key="3">
    <source>
        <dbReference type="Proteomes" id="UP001595912"/>
    </source>
</evidence>
<protein>
    <recommendedName>
        <fullName evidence="4">ABC transporter permease</fullName>
    </recommendedName>
</protein>
<feature type="transmembrane region" description="Helical" evidence="1">
    <location>
        <begin position="80"/>
        <end position="101"/>
    </location>
</feature>
<keyword evidence="1" id="KW-0472">Membrane</keyword>
<dbReference type="EMBL" id="JBHSIU010000046">
    <property type="protein sequence ID" value="MFC5003209.1"/>
    <property type="molecule type" value="Genomic_DNA"/>
</dbReference>